<evidence type="ECO:0000313" key="2">
    <source>
        <dbReference type="EMBL" id="MEE6125858.1"/>
    </source>
</evidence>
<accession>A0ABU7QTT5</accession>
<proteinExistence type="predicted"/>
<organism evidence="2 3">
    <name type="scientific">Chryseobacterium arthrosphaerae</name>
    <dbReference type="NCBI Taxonomy" id="651561"/>
    <lineage>
        <taxon>Bacteria</taxon>
        <taxon>Pseudomonadati</taxon>
        <taxon>Bacteroidota</taxon>
        <taxon>Flavobacteriia</taxon>
        <taxon>Flavobacteriales</taxon>
        <taxon>Weeksellaceae</taxon>
        <taxon>Chryseobacterium group</taxon>
        <taxon>Chryseobacterium</taxon>
    </lineage>
</organism>
<keyword evidence="1" id="KW-1133">Transmembrane helix</keyword>
<reference evidence="2 3" key="1">
    <citation type="submission" date="2024-01" db="EMBL/GenBank/DDBJ databases">
        <title>Whole genome of Chryseobacterium arthrosphaerae NNCa 2741.</title>
        <authorList>
            <person name="Boriskina E.V."/>
            <person name="Gordinskaya N.A."/>
            <person name="Kropotov V.S."/>
            <person name="Alekseeva A.E."/>
            <person name="Makhova M.A."/>
            <person name="Kryazhev D.V."/>
            <person name="Shkurkina I.S."/>
        </authorList>
    </citation>
    <scope>NUCLEOTIDE SEQUENCE [LARGE SCALE GENOMIC DNA]</scope>
    <source>
        <strain evidence="2 3">NNCa 2741</strain>
    </source>
</reference>
<feature type="transmembrane region" description="Helical" evidence="1">
    <location>
        <begin position="41"/>
        <end position="58"/>
    </location>
</feature>
<evidence type="ECO:0000256" key="1">
    <source>
        <dbReference type="SAM" id="Phobius"/>
    </source>
</evidence>
<keyword evidence="1" id="KW-0472">Membrane</keyword>
<dbReference type="Proteomes" id="UP001350005">
    <property type="component" value="Unassembled WGS sequence"/>
</dbReference>
<name>A0ABU7QTT5_9FLAO</name>
<feature type="transmembrane region" description="Helical" evidence="1">
    <location>
        <begin position="12"/>
        <end position="35"/>
    </location>
</feature>
<gene>
    <name evidence="2" type="ORF">V2E39_00490</name>
</gene>
<evidence type="ECO:0000313" key="3">
    <source>
        <dbReference type="Proteomes" id="UP001350005"/>
    </source>
</evidence>
<keyword evidence="1" id="KW-0812">Transmembrane</keyword>
<protein>
    <submittedName>
        <fullName evidence="2">Uncharacterized protein</fullName>
    </submittedName>
</protein>
<keyword evidence="3" id="KW-1185">Reference proteome</keyword>
<dbReference type="RefSeq" id="WP_123844016.1">
    <property type="nucleotide sequence ID" value="NZ_CP033811.1"/>
</dbReference>
<comment type="caution">
    <text evidence="2">The sequence shown here is derived from an EMBL/GenBank/DDBJ whole genome shotgun (WGS) entry which is preliminary data.</text>
</comment>
<dbReference type="EMBL" id="JAZGJU010000001">
    <property type="protein sequence ID" value="MEE6125858.1"/>
    <property type="molecule type" value="Genomic_DNA"/>
</dbReference>
<sequence length="208" mass="24822">MEIFGLRILTIVTLIQGLRIFMFLLSGGVFLFSMFSLKDHFIFSIAGMFFLLMAKEIYDYVKKTIVSRAKHPLPLNLLCNIIELGKPFYFGKDKFDLDEIINDNQLPLTLNYIHNSQYPVLQFDKDKLFFHNREYNWKDLNWKYFIDGVTEYGRNHGKYIIEFEGTDPDHNRIKNKIEFEKIKAQENEVILLFIIHDLLFGKRSSYYY</sequence>